<dbReference type="InterPro" id="IPR023214">
    <property type="entry name" value="HAD_sf"/>
</dbReference>
<dbReference type="Gene3D" id="3.40.50.1000">
    <property type="entry name" value="HAD superfamily/HAD-like"/>
    <property type="match status" value="1"/>
</dbReference>
<comment type="caution">
    <text evidence="7">The sequence shown here is derived from an EMBL/GenBank/DDBJ whole genome shotgun (WGS) entry which is preliminary data.</text>
</comment>
<feature type="compositionally biased region" description="Polar residues" evidence="5">
    <location>
        <begin position="154"/>
        <end position="170"/>
    </location>
</feature>
<evidence type="ECO:0000256" key="2">
    <source>
        <dbReference type="ARBA" id="ARBA00022912"/>
    </source>
</evidence>
<dbReference type="EMBL" id="JAGEUA010000008">
    <property type="protein sequence ID" value="KAL0968680.1"/>
    <property type="molecule type" value="Genomic_DNA"/>
</dbReference>
<dbReference type="NCBIfam" id="TIGR02251">
    <property type="entry name" value="HIF-SF_euk"/>
    <property type="match status" value="1"/>
</dbReference>
<dbReference type="GO" id="GO:0004721">
    <property type="term" value="F:phosphoprotein phosphatase activity"/>
    <property type="evidence" value="ECO:0007669"/>
    <property type="project" value="UniProtKB-KW"/>
</dbReference>
<dbReference type="InterPro" id="IPR050365">
    <property type="entry name" value="TIM50"/>
</dbReference>
<keyword evidence="1" id="KW-0378">Hydrolase</keyword>
<protein>
    <recommendedName>
        <fullName evidence="6">FCP1 homology domain-containing protein</fullName>
    </recommendedName>
</protein>
<dbReference type="GO" id="GO:0005634">
    <property type="term" value="C:nucleus"/>
    <property type="evidence" value="ECO:0007669"/>
    <property type="project" value="UniProtKB-ARBA"/>
</dbReference>
<dbReference type="SMART" id="SM00577">
    <property type="entry name" value="CPDc"/>
    <property type="match status" value="1"/>
</dbReference>
<dbReference type="SUPFAM" id="SSF56784">
    <property type="entry name" value="HAD-like"/>
    <property type="match status" value="1"/>
</dbReference>
<comment type="function">
    <text evidence="3">Probable phosphatase.</text>
</comment>
<feature type="region of interest" description="Disordered" evidence="5">
    <location>
        <begin position="1"/>
        <end position="28"/>
    </location>
</feature>
<evidence type="ECO:0000256" key="3">
    <source>
        <dbReference type="ARBA" id="ARBA00037324"/>
    </source>
</evidence>
<feature type="region of interest" description="Disordered" evidence="5">
    <location>
        <begin position="61"/>
        <end position="95"/>
    </location>
</feature>
<dbReference type="CDD" id="cd07521">
    <property type="entry name" value="HAD_FCP1-like"/>
    <property type="match status" value="1"/>
</dbReference>
<dbReference type="FunFam" id="3.40.50.1000:FF:000015">
    <property type="entry name" value="CTD small phosphatase-like protein 2"/>
    <property type="match status" value="1"/>
</dbReference>
<dbReference type="Pfam" id="PF03031">
    <property type="entry name" value="NIF"/>
    <property type="match status" value="1"/>
</dbReference>
<dbReference type="PANTHER" id="PTHR12210">
    <property type="entry name" value="DULLARD PROTEIN PHOSPHATASE"/>
    <property type="match status" value="1"/>
</dbReference>
<evidence type="ECO:0000256" key="5">
    <source>
        <dbReference type="SAM" id="MobiDB-lite"/>
    </source>
</evidence>
<feature type="domain" description="FCP1 homology" evidence="6">
    <location>
        <begin position="363"/>
        <end position="522"/>
    </location>
</feature>
<dbReference type="PROSITE" id="PS50969">
    <property type="entry name" value="FCP1"/>
    <property type="match status" value="1"/>
</dbReference>
<gene>
    <name evidence="7" type="ORF">UPYG_G00270120</name>
</gene>
<feature type="compositionally biased region" description="Polar residues" evidence="5">
    <location>
        <begin position="7"/>
        <end position="22"/>
    </location>
</feature>
<organism evidence="7 8">
    <name type="scientific">Umbra pygmaea</name>
    <name type="common">Eastern mudminnow</name>
    <dbReference type="NCBI Taxonomy" id="75934"/>
    <lineage>
        <taxon>Eukaryota</taxon>
        <taxon>Metazoa</taxon>
        <taxon>Chordata</taxon>
        <taxon>Craniata</taxon>
        <taxon>Vertebrata</taxon>
        <taxon>Euteleostomi</taxon>
        <taxon>Actinopterygii</taxon>
        <taxon>Neopterygii</taxon>
        <taxon>Teleostei</taxon>
        <taxon>Protacanthopterygii</taxon>
        <taxon>Esociformes</taxon>
        <taxon>Umbridae</taxon>
        <taxon>Umbra</taxon>
    </lineage>
</organism>
<dbReference type="Proteomes" id="UP001557470">
    <property type="component" value="Unassembled WGS sequence"/>
</dbReference>
<dbReference type="InterPro" id="IPR036412">
    <property type="entry name" value="HAD-like_sf"/>
</dbReference>
<comment type="similarity">
    <text evidence="4">Belongs to the CTDSPL2 family.</text>
</comment>
<sequence>MTKRTYKTSTYSWQDNDGQTSLGGRPVAATSGQASGEISYEFLFTAVFHVTCRMMRLRVRKASQQTSPTKPGSRSRPGCPTPTTRPAQVQAKRKHCEVEVDSSSPTRRGLRMQKNETGLFSTIKKFIRGNAVKVEQDIPAKRSRIDCKVDSSTLITSSPHTPNKAVSSGCRTAAHKPDPMTLSSKPLKPNGKLDVPVEEASSPPRTTLLGTIFSPVFNFFSPATKTATPGSDSPGQALEAEEVLKQLEMGAVEEMPSNTPTSTTEDVVLSPVSPAPVLPRAPLATPEPPVEEGEIVTETDMPPLTAPGYNADSSYPHTPHTVPAEGTYEEDWEVFDPYFFIKHVPPLTEEQIARKPALPLKTRSTPEFSLVLDLDETLVHCSLNELEDAALTFPVLFQDVIYQVYVRLRPFFREFLERMSQIYEIILFTASKKVYADKLLNILDPKKQLVRHRLFREHCVCVQGNYIKDLNILGRDLSKTIIIDNSPQAFAYQLSNGIPIESWFMDRNDNELLKLVPFLEKLVQMNEDVRPYVRERFRLHDLLPPD</sequence>
<dbReference type="InterPro" id="IPR011948">
    <property type="entry name" value="Dullard_phosphatase"/>
</dbReference>
<evidence type="ECO:0000256" key="4">
    <source>
        <dbReference type="ARBA" id="ARBA00038355"/>
    </source>
</evidence>
<feature type="compositionally biased region" description="Polar residues" evidence="5">
    <location>
        <begin position="62"/>
        <end position="72"/>
    </location>
</feature>
<dbReference type="AlphaFoldDB" id="A0ABD0WBK2"/>
<proteinExistence type="inferred from homology"/>
<evidence type="ECO:0000256" key="1">
    <source>
        <dbReference type="ARBA" id="ARBA00022801"/>
    </source>
</evidence>
<reference evidence="7 8" key="1">
    <citation type="submission" date="2024-06" db="EMBL/GenBank/DDBJ databases">
        <authorList>
            <person name="Pan Q."/>
            <person name="Wen M."/>
            <person name="Jouanno E."/>
            <person name="Zahm M."/>
            <person name="Klopp C."/>
            <person name="Cabau C."/>
            <person name="Louis A."/>
            <person name="Berthelot C."/>
            <person name="Parey E."/>
            <person name="Roest Crollius H."/>
            <person name="Montfort J."/>
            <person name="Robinson-Rechavi M."/>
            <person name="Bouchez O."/>
            <person name="Lampietro C."/>
            <person name="Lopez Roques C."/>
            <person name="Donnadieu C."/>
            <person name="Postlethwait J."/>
            <person name="Bobe J."/>
            <person name="Verreycken H."/>
            <person name="Guiguen Y."/>
        </authorList>
    </citation>
    <scope>NUCLEOTIDE SEQUENCE [LARGE SCALE GENOMIC DNA]</scope>
    <source>
        <strain evidence="7">Up_M1</strain>
        <tissue evidence="7">Testis</tissue>
    </source>
</reference>
<evidence type="ECO:0000259" key="6">
    <source>
        <dbReference type="PROSITE" id="PS50969"/>
    </source>
</evidence>
<keyword evidence="8" id="KW-1185">Reference proteome</keyword>
<name>A0ABD0WBK2_UMBPY</name>
<accession>A0ABD0WBK2</accession>
<feature type="region of interest" description="Disordered" evidence="5">
    <location>
        <begin position="154"/>
        <end position="202"/>
    </location>
</feature>
<evidence type="ECO:0000313" key="7">
    <source>
        <dbReference type="EMBL" id="KAL0968680.1"/>
    </source>
</evidence>
<keyword evidence="2" id="KW-0904">Protein phosphatase</keyword>
<evidence type="ECO:0000313" key="8">
    <source>
        <dbReference type="Proteomes" id="UP001557470"/>
    </source>
</evidence>
<dbReference type="InterPro" id="IPR004274">
    <property type="entry name" value="FCP1_dom"/>
</dbReference>